<feature type="chain" id="PRO_5039316041" description="Bacterial repeat domain-containing protein" evidence="1">
    <location>
        <begin position="26"/>
        <end position="389"/>
    </location>
</feature>
<reference evidence="2" key="1">
    <citation type="submission" date="2020-10" db="EMBL/GenBank/DDBJ databases">
        <authorList>
            <person name="Gilroy R."/>
        </authorList>
    </citation>
    <scope>NUCLEOTIDE SEQUENCE</scope>
    <source>
        <strain evidence="2">7293</strain>
    </source>
</reference>
<organism evidence="2 3">
    <name type="scientific">Candidatus Ornithospirochaeta stercoripullorum</name>
    <dbReference type="NCBI Taxonomy" id="2840899"/>
    <lineage>
        <taxon>Bacteria</taxon>
        <taxon>Pseudomonadati</taxon>
        <taxon>Spirochaetota</taxon>
        <taxon>Spirochaetia</taxon>
        <taxon>Spirochaetales</taxon>
        <taxon>Spirochaetaceae</taxon>
        <taxon>Spirochaetaceae incertae sedis</taxon>
        <taxon>Candidatus Ornithospirochaeta</taxon>
    </lineage>
</organism>
<name>A0A9D9E2J0_9SPIO</name>
<comment type="caution">
    <text evidence="2">The sequence shown here is derived from an EMBL/GenBank/DDBJ whole genome shotgun (WGS) entry which is preliminary data.</text>
</comment>
<dbReference type="Proteomes" id="UP000823615">
    <property type="component" value="Unassembled WGS sequence"/>
</dbReference>
<dbReference type="EMBL" id="JADIMT010000082">
    <property type="protein sequence ID" value="MBO8436735.1"/>
    <property type="molecule type" value="Genomic_DNA"/>
</dbReference>
<accession>A0A9D9E2J0</accession>
<gene>
    <name evidence="2" type="ORF">IAA97_07140</name>
</gene>
<dbReference type="AlphaFoldDB" id="A0A9D9E2J0"/>
<feature type="signal peptide" evidence="1">
    <location>
        <begin position="1"/>
        <end position="25"/>
    </location>
</feature>
<protein>
    <recommendedName>
        <fullName evidence="4">Bacterial repeat domain-containing protein</fullName>
    </recommendedName>
</protein>
<keyword evidence="1" id="KW-0732">Signal</keyword>
<evidence type="ECO:0000313" key="2">
    <source>
        <dbReference type="EMBL" id="MBO8436735.1"/>
    </source>
</evidence>
<reference evidence="2" key="2">
    <citation type="journal article" date="2021" name="PeerJ">
        <title>Extensive microbial diversity within the chicken gut microbiome revealed by metagenomics and culture.</title>
        <authorList>
            <person name="Gilroy R."/>
            <person name="Ravi A."/>
            <person name="Getino M."/>
            <person name="Pursley I."/>
            <person name="Horton D.L."/>
            <person name="Alikhan N.F."/>
            <person name="Baker D."/>
            <person name="Gharbi K."/>
            <person name="Hall N."/>
            <person name="Watson M."/>
            <person name="Adriaenssens E.M."/>
            <person name="Foster-Nyarko E."/>
            <person name="Jarju S."/>
            <person name="Secka A."/>
            <person name="Antonio M."/>
            <person name="Oren A."/>
            <person name="Chaudhuri R.R."/>
            <person name="La Ragione R."/>
            <person name="Hildebrand F."/>
            <person name="Pallen M.J."/>
        </authorList>
    </citation>
    <scope>NUCLEOTIDE SEQUENCE</scope>
    <source>
        <strain evidence="2">7293</strain>
    </source>
</reference>
<evidence type="ECO:0000256" key="1">
    <source>
        <dbReference type="SAM" id="SignalP"/>
    </source>
</evidence>
<evidence type="ECO:0008006" key="4">
    <source>
        <dbReference type="Google" id="ProtNLM"/>
    </source>
</evidence>
<sequence length="389" mass="42341">MRRNPVRRIAAVSAVLMLSAAMLFAADSAELYQKFSDAVDNGDVREAVEVYTDLLETSQKEYTKAQRSYEKALDAGNRAKAHSAYNDMRNARVSPITEEQTDALLAAILKEDEAKRSEDAAWLMANSRYYHPMITYSWSSSGDNYSFSYTSSATVTPGEDITLPDESSVKVNTSAAGVLTGWGITPDEVTYQPGEIITAPYTDQTLYAIWTTQVVFKDEVTGFESDITDISSGDEVAVPVLSAPDDSYIFAGWVDRSTGEYIAPEDTETTLEGNGAVFEALWKKAEITALDSKHYDLASIPMNTQIDLTFMLSNIGTEDLRGLTIECTGDEGLKVLNGNGSVSFLGDGNDVTLRGLRAVGTESGNHTLTITVTDRDGDTWSSSFDVTVV</sequence>
<evidence type="ECO:0000313" key="3">
    <source>
        <dbReference type="Proteomes" id="UP000823615"/>
    </source>
</evidence>
<proteinExistence type="predicted"/>